<reference evidence="2 3" key="1">
    <citation type="submission" date="2015-07" db="EMBL/GenBank/DDBJ databases">
        <authorList>
            <person name="Noorani M."/>
        </authorList>
    </citation>
    <scope>NUCLEOTIDE SEQUENCE [LARGE SCALE GENOMIC DNA]</scope>
    <source>
        <strain evidence="2">BBA 69670</strain>
    </source>
</reference>
<gene>
    <name evidence="2" type="ORF">RSOLAG22IIIB_04810</name>
</gene>
<accession>A0A0K6G0I9</accession>
<dbReference type="AlphaFoldDB" id="A0A0K6G0I9"/>
<organism evidence="2 3">
    <name type="scientific">Rhizoctonia solani</name>
    <dbReference type="NCBI Taxonomy" id="456999"/>
    <lineage>
        <taxon>Eukaryota</taxon>
        <taxon>Fungi</taxon>
        <taxon>Dikarya</taxon>
        <taxon>Basidiomycota</taxon>
        <taxon>Agaricomycotina</taxon>
        <taxon>Agaricomycetes</taxon>
        <taxon>Cantharellales</taxon>
        <taxon>Ceratobasidiaceae</taxon>
        <taxon>Rhizoctonia</taxon>
    </lineage>
</organism>
<dbReference type="EMBL" id="CYGV01001267">
    <property type="protein sequence ID" value="CUA71864.1"/>
    <property type="molecule type" value="Genomic_DNA"/>
</dbReference>
<feature type="compositionally biased region" description="Polar residues" evidence="1">
    <location>
        <begin position="70"/>
        <end position="82"/>
    </location>
</feature>
<name>A0A0K6G0I9_9AGAM</name>
<evidence type="ECO:0000313" key="3">
    <source>
        <dbReference type="Proteomes" id="UP000044841"/>
    </source>
</evidence>
<proteinExistence type="predicted"/>
<evidence type="ECO:0000256" key="1">
    <source>
        <dbReference type="SAM" id="MobiDB-lite"/>
    </source>
</evidence>
<protein>
    <submittedName>
        <fullName evidence="2">Uncharacterized protein</fullName>
    </submittedName>
</protein>
<sequence>MSPACPQCVSRLFCTIHSQPTSGPPLLSPHLTLTHLPGTIVSGTPIPGAPSFTHGRSPLQNRFVEITSSEYEARTSELSTTPRRAPKRRRGETTDNIPTESIQLSLPPTIEATLRADNNPPRRRLRNKISEEHMEYLQVLKHSLHRRTSTHENNQTLDFMARIVDPDGDMHLLD</sequence>
<feature type="region of interest" description="Disordered" evidence="1">
    <location>
        <begin position="70"/>
        <end position="99"/>
    </location>
</feature>
<keyword evidence="3" id="KW-1185">Reference proteome</keyword>
<evidence type="ECO:0000313" key="2">
    <source>
        <dbReference type="EMBL" id="CUA71864.1"/>
    </source>
</evidence>
<dbReference type="Proteomes" id="UP000044841">
    <property type="component" value="Unassembled WGS sequence"/>
</dbReference>